<keyword evidence="2" id="KW-1185">Reference proteome</keyword>
<evidence type="ECO:0000313" key="2">
    <source>
        <dbReference type="Proteomes" id="UP001596016"/>
    </source>
</evidence>
<proteinExistence type="predicted"/>
<dbReference type="Proteomes" id="UP001596016">
    <property type="component" value="Unassembled WGS sequence"/>
</dbReference>
<evidence type="ECO:0000313" key="1">
    <source>
        <dbReference type="EMBL" id="MFC5387571.1"/>
    </source>
</evidence>
<accession>A0ABW0H334</accession>
<reference evidence="2" key="1">
    <citation type="journal article" date="2019" name="Int. J. Syst. Evol. Microbiol.">
        <title>The Global Catalogue of Microorganisms (GCM) 10K type strain sequencing project: providing services to taxonomists for standard genome sequencing and annotation.</title>
        <authorList>
            <consortium name="The Broad Institute Genomics Platform"/>
            <consortium name="The Broad Institute Genome Sequencing Center for Infectious Disease"/>
            <person name="Wu L."/>
            <person name="Ma J."/>
        </authorList>
    </citation>
    <scope>NUCLEOTIDE SEQUENCE [LARGE SCALE GENOMIC DNA]</scope>
    <source>
        <strain evidence="2">CGMCC 4.1415</strain>
    </source>
</reference>
<protein>
    <submittedName>
        <fullName evidence="1">Uncharacterized protein</fullName>
    </submittedName>
</protein>
<dbReference type="EMBL" id="JBHSLL010000059">
    <property type="protein sequence ID" value="MFC5387571.1"/>
    <property type="molecule type" value="Genomic_DNA"/>
</dbReference>
<dbReference type="RefSeq" id="WP_378231709.1">
    <property type="nucleotide sequence ID" value="NZ_JBHSLL010000059.1"/>
</dbReference>
<organism evidence="1 2">
    <name type="scientific">Aquamicrobium segne</name>
    <dbReference type="NCBI Taxonomy" id="469547"/>
    <lineage>
        <taxon>Bacteria</taxon>
        <taxon>Pseudomonadati</taxon>
        <taxon>Pseudomonadota</taxon>
        <taxon>Alphaproteobacteria</taxon>
        <taxon>Hyphomicrobiales</taxon>
        <taxon>Phyllobacteriaceae</taxon>
        <taxon>Aquamicrobium</taxon>
    </lineage>
</organism>
<name>A0ABW0H334_9HYPH</name>
<gene>
    <name evidence="1" type="ORF">ACFPLB_16555</name>
</gene>
<sequence>MTDNPKFKMPPFNVGINFPKIDTSIHNNLNDAFRKFSNVTSKIDWNETEEIIKRMHAARNNPDDPKSKIWEAAIGGVTPRAASLFWRHLPDPLKRRGRPAGSGELAADDAFFREMKRRITASNKPVKTVAREMIEERGGVEYAEKESRVNYLARLYRQREKK</sequence>
<comment type="caution">
    <text evidence="1">The sequence shown here is derived from an EMBL/GenBank/DDBJ whole genome shotgun (WGS) entry which is preliminary data.</text>
</comment>